<name>A0A1I6D3W0_9RHOB</name>
<dbReference type="InterPro" id="IPR036188">
    <property type="entry name" value="FAD/NAD-bd_sf"/>
</dbReference>
<accession>A0A1I6D3W0</accession>
<dbReference type="PRINTS" id="PR00368">
    <property type="entry name" value="FADPNR"/>
</dbReference>
<dbReference type="OrthoDB" id="9767928at2"/>
<reference evidence="6 7" key="1">
    <citation type="submission" date="2016-10" db="EMBL/GenBank/DDBJ databases">
        <authorList>
            <person name="de Groot N.N."/>
        </authorList>
    </citation>
    <scope>NUCLEOTIDE SEQUENCE [LARGE SCALE GENOMIC DNA]</scope>
    <source>
        <strain evidence="7">KMM 9023,NRIC 0796,JCM 17311,KCTC 23692</strain>
    </source>
</reference>
<protein>
    <submittedName>
        <fullName evidence="6">Pyridine nucleotide-disulfide oxidoreductase family protein</fullName>
    </submittedName>
</protein>
<dbReference type="Gene3D" id="3.50.50.100">
    <property type="match status" value="1"/>
</dbReference>
<keyword evidence="7" id="KW-1185">Reference proteome</keyword>
<dbReference type="PANTHER" id="PTHR42913:SF9">
    <property type="entry name" value="SLR1591 PROTEIN"/>
    <property type="match status" value="1"/>
</dbReference>
<dbReference type="Proteomes" id="UP000199302">
    <property type="component" value="Unassembled WGS sequence"/>
</dbReference>
<proteinExistence type="predicted"/>
<dbReference type="GO" id="GO:0019646">
    <property type="term" value="P:aerobic electron transport chain"/>
    <property type="evidence" value="ECO:0007669"/>
    <property type="project" value="TreeGrafter"/>
</dbReference>
<keyword evidence="3" id="KW-0274">FAD</keyword>
<dbReference type="Pfam" id="PF07992">
    <property type="entry name" value="Pyr_redox_2"/>
    <property type="match status" value="1"/>
</dbReference>
<evidence type="ECO:0000313" key="7">
    <source>
        <dbReference type="Proteomes" id="UP000199302"/>
    </source>
</evidence>
<dbReference type="NCBIfam" id="TIGR03169">
    <property type="entry name" value="Nterm_to_SelD"/>
    <property type="match status" value="1"/>
</dbReference>
<dbReference type="STRING" id="871652.SAMN04515673_10269"/>
<comment type="cofactor">
    <cofactor evidence="1">
        <name>FAD</name>
        <dbReference type="ChEBI" id="CHEBI:57692"/>
    </cofactor>
</comment>
<evidence type="ECO:0000256" key="2">
    <source>
        <dbReference type="ARBA" id="ARBA00022630"/>
    </source>
</evidence>
<organism evidence="6 7">
    <name type="scientific">Poseidonocella sedimentorum</name>
    <dbReference type="NCBI Taxonomy" id="871652"/>
    <lineage>
        <taxon>Bacteria</taxon>
        <taxon>Pseudomonadati</taxon>
        <taxon>Pseudomonadota</taxon>
        <taxon>Alphaproteobacteria</taxon>
        <taxon>Rhodobacterales</taxon>
        <taxon>Roseobacteraceae</taxon>
        <taxon>Poseidonocella</taxon>
    </lineage>
</organism>
<dbReference type="PANTHER" id="PTHR42913">
    <property type="entry name" value="APOPTOSIS-INDUCING FACTOR 1"/>
    <property type="match status" value="1"/>
</dbReference>
<evidence type="ECO:0000313" key="6">
    <source>
        <dbReference type="EMBL" id="SFR00007.1"/>
    </source>
</evidence>
<keyword evidence="4" id="KW-0560">Oxidoreductase</keyword>
<feature type="domain" description="FAD/NAD(P)-binding" evidence="5">
    <location>
        <begin position="9"/>
        <end position="301"/>
    </location>
</feature>
<dbReference type="InterPro" id="IPR017584">
    <property type="entry name" value="Pyridine_nucleo_diS_OxRdtase_N"/>
</dbReference>
<evidence type="ECO:0000256" key="4">
    <source>
        <dbReference type="ARBA" id="ARBA00023002"/>
    </source>
</evidence>
<dbReference type="SUPFAM" id="SSF51905">
    <property type="entry name" value="FAD/NAD(P)-binding domain"/>
    <property type="match status" value="2"/>
</dbReference>
<keyword evidence="2" id="KW-0285">Flavoprotein</keyword>
<evidence type="ECO:0000256" key="3">
    <source>
        <dbReference type="ARBA" id="ARBA00022827"/>
    </source>
</evidence>
<evidence type="ECO:0000256" key="1">
    <source>
        <dbReference type="ARBA" id="ARBA00001974"/>
    </source>
</evidence>
<sequence length="369" mass="39284">MRSGNDPCRVLLVGGGHCHALVLRALADRPLDGAEITLLNPGRAAAYSGMLPGHVAGHYSRAMLDIDLAALVRAAGATLVIGRALSLDPVARRVACEDGISLPFDLCAIDVGISSDMPRIPGFADHAVPVKPLGPFADRWRDWCAAGAQGPVVVLGGGVAGIELALAMGHALRARPGVPDVTVLDRSRALSEVGARTRARLLAALDRQGTRLREHCEVANISAEAVTLTSGETVPAQLTIGAAGAAPQDWLAKTGLEHENGFLRIAPTLQTSDPRIFATGDCAAMTESPRPKAGVFAVRQAPVLLDNLRRTLAGQALARYHPQADYLKLISMGERRAIGQRFGLTLDGAWVWRWKDRIDRRFMARLSPK</sequence>
<gene>
    <name evidence="6" type="ORF">SAMN04515673_10269</name>
</gene>
<dbReference type="RefSeq" id="WP_092076618.1">
    <property type="nucleotide sequence ID" value="NZ_FOYI01000002.1"/>
</dbReference>
<dbReference type="InterPro" id="IPR023753">
    <property type="entry name" value="FAD/NAD-binding_dom"/>
</dbReference>
<evidence type="ECO:0000259" key="5">
    <source>
        <dbReference type="Pfam" id="PF07992"/>
    </source>
</evidence>
<dbReference type="GO" id="GO:0003955">
    <property type="term" value="F:NAD(P)H dehydrogenase (quinone) activity"/>
    <property type="evidence" value="ECO:0007669"/>
    <property type="project" value="TreeGrafter"/>
</dbReference>
<dbReference type="AlphaFoldDB" id="A0A1I6D3W0"/>
<dbReference type="InterPro" id="IPR051169">
    <property type="entry name" value="NADH-Q_oxidoreductase"/>
</dbReference>
<dbReference type="EMBL" id="FOYI01000002">
    <property type="protein sequence ID" value="SFR00007.1"/>
    <property type="molecule type" value="Genomic_DNA"/>
</dbReference>